<keyword evidence="1" id="KW-0285">Flavoprotein</keyword>
<dbReference type="GO" id="GO:0046306">
    <property type="term" value="P:alkanesulfonate catabolic process"/>
    <property type="evidence" value="ECO:0007669"/>
    <property type="project" value="TreeGrafter"/>
</dbReference>
<dbReference type="Proteomes" id="UP001058003">
    <property type="component" value="Chromosome"/>
</dbReference>
<proteinExistence type="predicted"/>
<dbReference type="KEGG" id="daur:Daura_26995"/>
<evidence type="ECO:0000256" key="2">
    <source>
        <dbReference type="ARBA" id="ARBA00022643"/>
    </source>
</evidence>
<dbReference type="OrthoDB" id="7374740at2"/>
<keyword evidence="4" id="KW-0503">Monooxygenase</keyword>
<keyword evidence="3" id="KW-0560">Oxidoreductase</keyword>
<evidence type="ECO:0000256" key="3">
    <source>
        <dbReference type="ARBA" id="ARBA00023002"/>
    </source>
</evidence>
<gene>
    <name evidence="6" type="ORF">Daura_26995</name>
</gene>
<feature type="domain" description="Luciferase-like" evidence="5">
    <location>
        <begin position="9"/>
        <end position="249"/>
    </location>
</feature>
<evidence type="ECO:0000313" key="7">
    <source>
        <dbReference type="Proteomes" id="UP001058003"/>
    </source>
</evidence>
<name>A0A9Q9IBM5_9ACTN</name>
<dbReference type="InterPro" id="IPR011251">
    <property type="entry name" value="Luciferase-like_dom"/>
</dbReference>
<dbReference type="RefSeq" id="WP_033357360.1">
    <property type="nucleotide sequence ID" value="NZ_CP073767.1"/>
</dbReference>
<protein>
    <submittedName>
        <fullName evidence="6">LLM class flavin-dependent oxidoreductase</fullName>
    </submittedName>
</protein>
<organism evidence="6 7">
    <name type="scientific">Dactylosporangium aurantiacum</name>
    <dbReference type="NCBI Taxonomy" id="35754"/>
    <lineage>
        <taxon>Bacteria</taxon>
        <taxon>Bacillati</taxon>
        <taxon>Actinomycetota</taxon>
        <taxon>Actinomycetes</taxon>
        <taxon>Micromonosporales</taxon>
        <taxon>Micromonosporaceae</taxon>
        <taxon>Dactylosporangium</taxon>
    </lineage>
</organism>
<evidence type="ECO:0000256" key="1">
    <source>
        <dbReference type="ARBA" id="ARBA00022630"/>
    </source>
</evidence>
<dbReference type="Pfam" id="PF00296">
    <property type="entry name" value="Bac_luciferase"/>
    <property type="match status" value="1"/>
</dbReference>
<evidence type="ECO:0000259" key="5">
    <source>
        <dbReference type="Pfam" id="PF00296"/>
    </source>
</evidence>
<accession>A0A9Q9IBM5</accession>
<keyword evidence="2" id="KW-0288">FMN</keyword>
<evidence type="ECO:0000313" key="6">
    <source>
        <dbReference type="EMBL" id="UWZ50479.1"/>
    </source>
</evidence>
<dbReference type="GO" id="GO:0008726">
    <property type="term" value="F:alkanesulfonate monooxygenase activity"/>
    <property type="evidence" value="ECO:0007669"/>
    <property type="project" value="TreeGrafter"/>
</dbReference>
<evidence type="ECO:0000256" key="4">
    <source>
        <dbReference type="ARBA" id="ARBA00023033"/>
    </source>
</evidence>
<dbReference type="InterPro" id="IPR036661">
    <property type="entry name" value="Luciferase-like_sf"/>
</dbReference>
<dbReference type="AlphaFoldDB" id="A0A9Q9IBM5"/>
<dbReference type="SUPFAM" id="SSF51679">
    <property type="entry name" value="Bacterial luciferase-like"/>
    <property type="match status" value="1"/>
</dbReference>
<dbReference type="PANTHER" id="PTHR42847:SF4">
    <property type="entry name" value="ALKANESULFONATE MONOOXYGENASE-RELATED"/>
    <property type="match status" value="1"/>
</dbReference>
<sequence length="292" mass="31898">MRIGVLLLPTDPWPQTVARARHLEALGYAHLWTYDHLSWRRYREQPWHAAIPWLTGLAGVTDRVRLGTMVTSPTFRHPVSLAKEAMTLDHVSGGRLTLGVGAGGTGFDATVLGEAVRTPRQRAARLAEFVEVLDGLLREPAYSHRGEHYVVDDARMLPGCVQRPRLPLALAAAGPKTLALTARFADAWITFGEPDAADQSPAAIEAAVRRQAAILDERCAELGRDPATLQRIYLVGNTAERPLASVAAFEDFVGRYAALGFTDVVFHDPRPGDPVWTEDPAIVDAIAGRLLH</sequence>
<dbReference type="EMBL" id="CP073767">
    <property type="protein sequence ID" value="UWZ50479.1"/>
    <property type="molecule type" value="Genomic_DNA"/>
</dbReference>
<reference evidence="6" key="1">
    <citation type="submission" date="2021-04" db="EMBL/GenBank/DDBJ databases">
        <title>Dactylosporangium aurantiacum NRRL B-8018 full assembly.</title>
        <authorList>
            <person name="Hartkoorn R.C."/>
            <person name="Beaudoing E."/>
            <person name="Hot D."/>
        </authorList>
    </citation>
    <scope>NUCLEOTIDE SEQUENCE</scope>
    <source>
        <strain evidence="6">NRRL B-8018</strain>
    </source>
</reference>
<dbReference type="PANTHER" id="PTHR42847">
    <property type="entry name" value="ALKANESULFONATE MONOOXYGENASE"/>
    <property type="match status" value="1"/>
</dbReference>
<dbReference type="Gene3D" id="3.20.20.30">
    <property type="entry name" value="Luciferase-like domain"/>
    <property type="match status" value="1"/>
</dbReference>
<keyword evidence="7" id="KW-1185">Reference proteome</keyword>
<dbReference type="InterPro" id="IPR050172">
    <property type="entry name" value="SsuD_RutA_monooxygenase"/>
</dbReference>